<dbReference type="InterPro" id="IPR011701">
    <property type="entry name" value="MFS"/>
</dbReference>
<feature type="transmembrane region" description="Helical" evidence="8">
    <location>
        <begin position="156"/>
        <end position="176"/>
    </location>
</feature>
<comment type="similarity">
    <text evidence="2">Belongs to the major facilitator superfamily.</text>
</comment>
<feature type="transmembrane region" description="Helical" evidence="8">
    <location>
        <begin position="357"/>
        <end position="378"/>
    </location>
</feature>
<gene>
    <name evidence="10" type="ORF">BCR41DRAFT_352248</name>
</gene>
<dbReference type="InParanoid" id="A0A1Y2GU91"/>
<dbReference type="PANTHER" id="PTHR23501">
    <property type="entry name" value="MAJOR FACILITATOR SUPERFAMILY"/>
    <property type="match status" value="1"/>
</dbReference>
<feature type="transmembrane region" description="Helical" evidence="8">
    <location>
        <begin position="453"/>
        <end position="475"/>
    </location>
</feature>
<dbReference type="Proteomes" id="UP000193648">
    <property type="component" value="Unassembled WGS sequence"/>
</dbReference>
<keyword evidence="3" id="KW-0813">Transport</keyword>
<comment type="subcellular location">
    <subcellularLocation>
        <location evidence="1">Endomembrane system</location>
        <topology evidence="1">Multi-pass membrane protein</topology>
    </subcellularLocation>
</comment>
<accession>A0A1Y2GU91</accession>
<comment type="caution">
    <text evidence="10">The sequence shown here is derived from an EMBL/GenBank/DDBJ whole genome shotgun (WGS) entry which is preliminary data.</text>
</comment>
<keyword evidence="6 8" id="KW-0472">Membrane</keyword>
<feature type="domain" description="Major facilitator superfamily (MFS) profile" evidence="9">
    <location>
        <begin position="61"/>
        <end position="525"/>
    </location>
</feature>
<dbReference type="PANTHER" id="PTHR23501:SF189">
    <property type="entry name" value="DRUG TRANSPORTER, PUTATIVE (AFU_ORTHOLOGUE AFUA_4G03920)-RELATED"/>
    <property type="match status" value="1"/>
</dbReference>
<name>A0A1Y2GU91_9FUNG</name>
<evidence type="ECO:0000256" key="5">
    <source>
        <dbReference type="ARBA" id="ARBA00022989"/>
    </source>
</evidence>
<dbReference type="STRING" id="64571.A0A1Y2GU91"/>
<feature type="transmembrane region" description="Helical" evidence="8">
    <location>
        <begin position="250"/>
        <end position="269"/>
    </location>
</feature>
<feature type="compositionally biased region" description="Polar residues" evidence="7">
    <location>
        <begin position="530"/>
        <end position="545"/>
    </location>
</feature>
<dbReference type="PRINTS" id="PR01036">
    <property type="entry name" value="TCRTETB"/>
</dbReference>
<dbReference type="PROSITE" id="PS50850">
    <property type="entry name" value="MFS"/>
    <property type="match status" value="1"/>
</dbReference>
<dbReference type="Pfam" id="PF07690">
    <property type="entry name" value="MFS_1"/>
    <property type="match status" value="1"/>
</dbReference>
<feature type="transmembrane region" description="Helical" evidence="8">
    <location>
        <begin position="321"/>
        <end position="345"/>
    </location>
</feature>
<feature type="transmembrane region" description="Helical" evidence="8">
    <location>
        <begin position="214"/>
        <end position="238"/>
    </location>
</feature>
<evidence type="ECO:0000256" key="2">
    <source>
        <dbReference type="ARBA" id="ARBA00008335"/>
    </source>
</evidence>
<dbReference type="FunCoup" id="A0A1Y2GU91">
    <property type="interactions" value="35"/>
</dbReference>
<evidence type="ECO:0000259" key="9">
    <source>
        <dbReference type="PROSITE" id="PS50850"/>
    </source>
</evidence>
<evidence type="ECO:0000313" key="11">
    <source>
        <dbReference type="Proteomes" id="UP000193648"/>
    </source>
</evidence>
<proteinExistence type="inferred from homology"/>
<dbReference type="Gene3D" id="1.20.1250.20">
    <property type="entry name" value="MFS general substrate transporter like domains"/>
    <property type="match status" value="1"/>
</dbReference>
<feature type="region of interest" description="Disordered" evidence="7">
    <location>
        <begin position="530"/>
        <end position="559"/>
    </location>
</feature>
<dbReference type="GO" id="GO:0012505">
    <property type="term" value="C:endomembrane system"/>
    <property type="evidence" value="ECO:0007669"/>
    <property type="project" value="UniProtKB-SubCell"/>
</dbReference>
<feature type="transmembrane region" description="Helical" evidence="8">
    <location>
        <begin position="417"/>
        <end position="441"/>
    </location>
</feature>
<evidence type="ECO:0000256" key="4">
    <source>
        <dbReference type="ARBA" id="ARBA00022692"/>
    </source>
</evidence>
<evidence type="ECO:0000256" key="3">
    <source>
        <dbReference type="ARBA" id="ARBA00022448"/>
    </source>
</evidence>
<dbReference type="InterPro" id="IPR020846">
    <property type="entry name" value="MFS_dom"/>
</dbReference>
<keyword evidence="5 8" id="KW-1133">Transmembrane helix</keyword>
<evidence type="ECO:0000256" key="1">
    <source>
        <dbReference type="ARBA" id="ARBA00004127"/>
    </source>
</evidence>
<evidence type="ECO:0000313" key="10">
    <source>
        <dbReference type="EMBL" id="ORZ18364.1"/>
    </source>
</evidence>
<dbReference type="RefSeq" id="XP_021882159.1">
    <property type="nucleotide sequence ID" value="XM_022023928.1"/>
</dbReference>
<dbReference type="EMBL" id="MCFF01000015">
    <property type="protein sequence ID" value="ORZ18364.1"/>
    <property type="molecule type" value="Genomic_DNA"/>
</dbReference>
<dbReference type="Gene3D" id="1.20.1720.10">
    <property type="entry name" value="Multidrug resistance protein D"/>
    <property type="match status" value="1"/>
</dbReference>
<keyword evidence="4 8" id="KW-0812">Transmembrane</keyword>
<feature type="transmembrane region" description="Helical" evidence="8">
    <location>
        <begin position="127"/>
        <end position="150"/>
    </location>
</feature>
<dbReference type="GO" id="GO:0022857">
    <property type="term" value="F:transmembrane transporter activity"/>
    <property type="evidence" value="ECO:0007669"/>
    <property type="project" value="InterPro"/>
</dbReference>
<feature type="transmembrane region" description="Helical" evidence="8">
    <location>
        <begin position="95"/>
        <end position="115"/>
    </location>
</feature>
<dbReference type="GeneID" id="33565772"/>
<evidence type="ECO:0000256" key="8">
    <source>
        <dbReference type="SAM" id="Phobius"/>
    </source>
</evidence>
<dbReference type="InterPro" id="IPR036259">
    <property type="entry name" value="MFS_trans_sf"/>
</dbReference>
<dbReference type="CDD" id="cd17502">
    <property type="entry name" value="MFS_Azr1_MDR_like"/>
    <property type="match status" value="1"/>
</dbReference>
<dbReference type="AlphaFoldDB" id="A0A1Y2GU91"/>
<evidence type="ECO:0000256" key="6">
    <source>
        <dbReference type="ARBA" id="ARBA00023136"/>
    </source>
</evidence>
<keyword evidence="11" id="KW-1185">Reference proteome</keyword>
<sequence length="559" mass="59838">MTETDRTDDALQMAEKGNIVPGDSNVTASTAEAAEAITNAELPHGYTDQSRVLPPKELALVFLGLCLVLFMASLDQTIVSVLIPTLGRVFNAPQYIAWVGTSYLLTNTAMQPLYGKLSDIFGRKSTMLVAIFFFLLGSLICGAAPTIVVLVVGRGIAGLGAGGMISLTMIIISDIVSLRERGKYQGIIGSMFGISAVIGPLLGGVLAENSSWRWAFYLNLPIGLVSTVALVFILKLPSVTGTRREKLRRIDFLGSLTIVTGIICVLLATNWGGNEYAWNSVQVIVPYCVGAFFLAIFLFVEAKFAIEPIMPFRLFKNQSVCAAYATSFFIGGAFMGAIFFCPLYFQLVMHETATKAGLQLLPLVGGMMIAGIGSGVLISKTGRYRPYIWVALAIYIAGIALLTLWNEKSGLNVQIGFLFVVGIGLGGSMQSIVLAAQCAVGQADIATVTSMVSFFRSMGGVANVAIGGSIINNVLAQNNVDPNNFMDVHSHPDKYALAIQAVFRQCIAWPTLALIASLFLKHHVLRKTVGNQPNTTEEPNVSSTPVVIVDSPVQEGKKT</sequence>
<dbReference type="OrthoDB" id="10021397at2759"/>
<dbReference type="SUPFAM" id="SSF103473">
    <property type="entry name" value="MFS general substrate transporter"/>
    <property type="match status" value="1"/>
</dbReference>
<reference evidence="10 11" key="1">
    <citation type="submission" date="2016-07" db="EMBL/GenBank/DDBJ databases">
        <title>Pervasive Adenine N6-methylation of Active Genes in Fungi.</title>
        <authorList>
            <consortium name="DOE Joint Genome Institute"/>
            <person name="Mondo S.J."/>
            <person name="Dannebaum R.O."/>
            <person name="Kuo R.C."/>
            <person name="Labutti K."/>
            <person name="Haridas S."/>
            <person name="Kuo A."/>
            <person name="Salamov A."/>
            <person name="Ahrendt S.R."/>
            <person name="Lipzen A."/>
            <person name="Sullivan W."/>
            <person name="Andreopoulos W.B."/>
            <person name="Clum A."/>
            <person name="Lindquist E."/>
            <person name="Daum C."/>
            <person name="Ramamoorthy G.K."/>
            <person name="Gryganskyi A."/>
            <person name="Culley D."/>
            <person name="Magnuson J.K."/>
            <person name="James T.Y."/>
            <person name="O'Malley M.A."/>
            <person name="Stajich J.E."/>
            <person name="Spatafora J.W."/>
            <person name="Visel A."/>
            <person name="Grigoriev I.V."/>
        </authorList>
    </citation>
    <scope>NUCLEOTIDE SEQUENCE [LARGE SCALE GENOMIC DNA]</scope>
    <source>
        <strain evidence="10 11">NRRL 3116</strain>
    </source>
</reference>
<feature type="transmembrane region" description="Helical" evidence="8">
    <location>
        <begin position="495"/>
        <end position="520"/>
    </location>
</feature>
<evidence type="ECO:0000256" key="7">
    <source>
        <dbReference type="SAM" id="MobiDB-lite"/>
    </source>
</evidence>
<dbReference type="GO" id="GO:0005886">
    <property type="term" value="C:plasma membrane"/>
    <property type="evidence" value="ECO:0007669"/>
    <property type="project" value="TreeGrafter"/>
</dbReference>
<feature type="transmembrane region" description="Helical" evidence="8">
    <location>
        <begin position="188"/>
        <end position="208"/>
    </location>
</feature>
<organism evidence="10 11">
    <name type="scientific">Lobosporangium transversale</name>
    <dbReference type="NCBI Taxonomy" id="64571"/>
    <lineage>
        <taxon>Eukaryota</taxon>
        <taxon>Fungi</taxon>
        <taxon>Fungi incertae sedis</taxon>
        <taxon>Mucoromycota</taxon>
        <taxon>Mortierellomycotina</taxon>
        <taxon>Mortierellomycetes</taxon>
        <taxon>Mortierellales</taxon>
        <taxon>Mortierellaceae</taxon>
        <taxon>Lobosporangium</taxon>
    </lineage>
</organism>
<feature type="transmembrane region" description="Helical" evidence="8">
    <location>
        <begin position="58"/>
        <end position="83"/>
    </location>
</feature>
<dbReference type="FunFam" id="1.20.1720.10:FF:000013">
    <property type="entry name" value="Related to multidrug resistance proteins"/>
    <property type="match status" value="1"/>
</dbReference>
<feature type="transmembrane region" description="Helical" evidence="8">
    <location>
        <begin position="281"/>
        <end position="300"/>
    </location>
</feature>
<feature type="transmembrane region" description="Helical" evidence="8">
    <location>
        <begin position="387"/>
        <end position="405"/>
    </location>
</feature>
<protein>
    <submittedName>
        <fullName evidence="10">Major facilitator superfamily domain-containing protein</fullName>
    </submittedName>
</protein>